<dbReference type="SUPFAM" id="SSF100895">
    <property type="entry name" value="Kazal-type serine protease inhibitors"/>
    <property type="match status" value="1"/>
</dbReference>
<dbReference type="SMART" id="SM00280">
    <property type="entry name" value="KAZAL"/>
    <property type="match status" value="1"/>
</dbReference>
<keyword evidence="1" id="KW-0732">Signal</keyword>
<dbReference type="EMBL" id="OW152837">
    <property type="protein sequence ID" value="CAH2058230.1"/>
    <property type="molecule type" value="Genomic_DNA"/>
</dbReference>
<evidence type="ECO:0000313" key="4">
    <source>
        <dbReference type="Proteomes" id="UP000837857"/>
    </source>
</evidence>
<dbReference type="PROSITE" id="PS51465">
    <property type="entry name" value="KAZAL_2"/>
    <property type="match status" value="1"/>
</dbReference>
<dbReference type="InterPro" id="IPR002350">
    <property type="entry name" value="Kazal_dom"/>
</dbReference>
<evidence type="ECO:0000313" key="3">
    <source>
        <dbReference type="EMBL" id="CAH2058230.1"/>
    </source>
</evidence>
<gene>
    <name evidence="3" type="ORF">IPOD504_LOCUS10500</name>
</gene>
<name>A0ABN8II81_9NEOP</name>
<protein>
    <recommendedName>
        <fullName evidence="2">Kazal-like domain-containing protein</fullName>
    </recommendedName>
</protein>
<proteinExistence type="predicted"/>
<feature type="non-terminal residue" evidence="3">
    <location>
        <position position="1"/>
    </location>
</feature>
<feature type="signal peptide" evidence="1">
    <location>
        <begin position="1"/>
        <end position="17"/>
    </location>
</feature>
<organism evidence="3 4">
    <name type="scientific">Iphiclides podalirius</name>
    <name type="common">scarce swallowtail</name>
    <dbReference type="NCBI Taxonomy" id="110791"/>
    <lineage>
        <taxon>Eukaryota</taxon>
        <taxon>Metazoa</taxon>
        <taxon>Ecdysozoa</taxon>
        <taxon>Arthropoda</taxon>
        <taxon>Hexapoda</taxon>
        <taxon>Insecta</taxon>
        <taxon>Pterygota</taxon>
        <taxon>Neoptera</taxon>
        <taxon>Endopterygota</taxon>
        <taxon>Lepidoptera</taxon>
        <taxon>Glossata</taxon>
        <taxon>Ditrysia</taxon>
        <taxon>Papilionoidea</taxon>
        <taxon>Papilionidae</taxon>
        <taxon>Papilioninae</taxon>
        <taxon>Iphiclides</taxon>
    </lineage>
</organism>
<dbReference type="PROSITE" id="PS00282">
    <property type="entry name" value="KAZAL_1"/>
    <property type="match status" value="1"/>
</dbReference>
<keyword evidence="4" id="KW-1185">Reference proteome</keyword>
<feature type="chain" id="PRO_5047397030" description="Kazal-like domain-containing protein" evidence="1">
    <location>
        <begin position="18"/>
        <end position="97"/>
    </location>
</feature>
<dbReference type="Gene3D" id="3.30.60.30">
    <property type="match status" value="1"/>
</dbReference>
<reference evidence="3" key="1">
    <citation type="submission" date="2022-03" db="EMBL/GenBank/DDBJ databases">
        <authorList>
            <person name="Martin H S."/>
        </authorList>
    </citation>
    <scope>NUCLEOTIDE SEQUENCE</scope>
</reference>
<feature type="domain" description="Kazal-like" evidence="2">
    <location>
        <begin position="47"/>
        <end position="96"/>
    </location>
</feature>
<accession>A0ABN8II81</accession>
<dbReference type="CDD" id="cd00104">
    <property type="entry name" value="KAZAL_FS"/>
    <property type="match status" value="1"/>
</dbReference>
<sequence length="97" mass="11008">MFDFIFLTYIMIGQASCNVSSTQNTTTALNLSSQWMFDHRSIPTTSNMLNFACPCSKIYHPLCATNNKSYYNPCYMICDNGINSSITIKYLGKCLQF</sequence>
<evidence type="ECO:0000256" key="1">
    <source>
        <dbReference type="SAM" id="SignalP"/>
    </source>
</evidence>
<dbReference type="Pfam" id="PF00050">
    <property type="entry name" value="Kazal_1"/>
    <property type="match status" value="1"/>
</dbReference>
<evidence type="ECO:0000259" key="2">
    <source>
        <dbReference type="PROSITE" id="PS51465"/>
    </source>
</evidence>
<dbReference type="InterPro" id="IPR036058">
    <property type="entry name" value="Kazal_dom_sf"/>
</dbReference>
<dbReference type="Proteomes" id="UP000837857">
    <property type="component" value="Chromosome 25"/>
</dbReference>